<dbReference type="Proteomes" id="UP000813461">
    <property type="component" value="Unassembled WGS sequence"/>
</dbReference>
<gene>
    <name evidence="3" type="ORF">FB567DRAFT_549176</name>
</gene>
<evidence type="ECO:0000259" key="2">
    <source>
        <dbReference type="PROSITE" id="PS50181"/>
    </source>
</evidence>
<protein>
    <recommendedName>
        <fullName evidence="2">F-box domain-containing protein</fullName>
    </recommendedName>
</protein>
<evidence type="ECO:0000313" key="4">
    <source>
        <dbReference type="Proteomes" id="UP000813461"/>
    </source>
</evidence>
<dbReference type="InterPro" id="IPR036047">
    <property type="entry name" value="F-box-like_dom_sf"/>
</dbReference>
<sequence>MDELAAPSRALLRPGASHTSSGAKVMTTASITEIFVAPKNPRACLDGLPEELLMAIVDELPERGLGRLSKTNKRYNRLANTCLYEYLGEYDHKKRYSIAHNPRLAELLLDASVNLEPSDSPEFFRMPEAKLLQFLKNSVNLCTLYISSMRRSNLHPEDCAVEWPSLLNLMRNNVTDTGPNRFSKISYIHICCDTVQLGFREDHVLYQGSGVLVLCALDAPRLSGLYHRNEVPLTAIIVARPGNSDLSRYLPATLNELKFGMEYILDHAECYTAVFDSLKKVLKGGERPWCNITMPRGFAVTQVYLSNTFQALQDAGIGLTIKLMYGSSGPDQVTAGELRALESEEYESSEYSFSDDSSDSYDSDEDYESDDFELEAMLAEHADMDDMDESDTDESDE</sequence>
<organism evidence="3 4">
    <name type="scientific">Paraphoma chrysanthemicola</name>
    <dbReference type="NCBI Taxonomy" id="798071"/>
    <lineage>
        <taxon>Eukaryota</taxon>
        <taxon>Fungi</taxon>
        <taxon>Dikarya</taxon>
        <taxon>Ascomycota</taxon>
        <taxon>Pezizomycotina</taxon>
        <taxon>Dothideomycetes</taxon>
        <taxon>Pleosporomycetidae</taxon>
        <taxon>Pleosporales</taxon>
        <taxon>Pleosporineae</taxon>
        <taxon>Phaeosphaeriaceae</taxon>
        <taxon>Paraphoma</taxon>
    </lineage>
</organism>
<feature type="compositionally biased region" description="Acidic residues" evidence="1">
    <location>
        <begin position="385"/>
        <end position="397"/>
    </location>
</feature>
<comment type="caution">
    <text evidence="3">The sequence shown here is derived from an EMBL/GenBank/DDBJ whole genome shotgun (WGS) entry which is preliminary data.</text>
</comment>
<feature type="region of interest" description="Disordered" evidence="1">
    <location>
        <begin position="344"/>
        <end position="397"/>
    </location>
</feature>
<feature type="compositionally biased region" description="Acidic residues" evidence="1">
    <location>
        <begin position="356"/>
        <end position="374"/>
    </location>
</feature>
<feature type="domain" description="F-box" evidence="2">
    <location>
        <begin position="42"/>
        <end position="87"/>
    </location>
</feature>
<evidence type="ECO:0000313" key="3">
    <source>
        <dbReference type="EMBL" id="KAH7086721.1"/>
    </source>
</evidence>
<dbReference type="InterPro" id="IPR001810">
    <property type="entry name" value="F-box_dom"/>
</dbReference>
<accession>A0A8K0R793</accession>
<proteinExistence type="predicted"/>
<dbReference type="SUPFAM" id="SSF81383">
    <property type="entry name" value="F-box domain"/>
    <property type="match status" value="1"/>
</dbReference>
<keyword evidence="4" id="KW-1185">Reference proteome</keyword>
<name>A0A8K0R793_9PLEO</name>
<reference evidence="3" key="1">
    <citation type="journal article" date="2021" name="Nat. Commun.">
        <title>Genetic determinants of endophytism in the Arabidopsis root mycobiome.</title>
        <authorList>
            <person name="Mesny F."/>
            <person name="Miyauchi S."/>
            <person name="Thiergart T."/>
            <person name="Pickel B."/>
            <person name="Atanasova L."/>
            <person name="Karlsson M."/>
            <person name="Huettel B."/>
            <person name="Barry K.W."/>
            <person name="Haridas S."/>
            <person name="Chen C."/>
            <person name="Bauer D."/>
            <person name="Andreopoulos W."/>
            <person name="Pangilinan J."/>
            <person name="LaButti K."/>
            <person name="Riley R."/>
            <person name="Lipzen A."/>
            <person name="Clum A."/>
            <person name="Drula E."/>
            <person name="Henrissat B."/>
            <person name="Kohler A."/>
            <person name="Grigoriev I.V."/>
            <person name="Martin F.M."/>
            <person name="Hacquard S."/>
        </authorList>
    </citation>
    <scope>NUCLEOTIDE SEQUENCE</scope>
    <source>
        <strain evidence="3">MPI-SDFR-AT-0120</strain>
    </source>
</reference>
<dbReference type="AlphaFoldDB" id="A0A8K0R793"/>
<dbReference type="OrthoDB" id="3801344at2759"/>
<evidence type="ECO:0000256" key="1">
    <source>
        <dbReference type="SAM" id="MobiDB-lite"/>
    </source>
</evidence>
<dbReference type="EMBL" id="JAGMVJ010000010">
    <property type="protein sequence ID" value="KAH7086721.1"/>
    <property type="molecule type" value="Genomic_DNA"/>
</dbReference>
<dbReference type="PROSITE" id="PS50181">
    <property type="entry name" value="FBOX"/>
    <property type="match status" value="1"/>
</dbReference>